<evidence type="ECO:0000256" key="7">
    <source>
        <dbReference type="ARBA" id="ARBA00037904"/>
    </source>
</evidence>
<evidence type="ECO:0000313" key="11">
    <source>
        <dbReference type="EMBL" id="GAB94325.1"/>
    </source>
</evidence>
<dbReference type="Gene3D" id="3.90.550.10">
    <property type="entry name" value="Spore Coat Polysaccharide Biosynthesis Protein SpsA, Chain A"/>
    <property type="match status" value="1"/>
</dbReference>
<dbReference type="AlphaFoldDB" id="K6W598"/>
<dbReference type="Pfam" id="PF00535">
    <property type="entry name" value="Glycos_transf_2"/>
    <property type="match status" value="1"/>
</dbReference>
<proteinExistence type="inferred from homology"/>
<dbReference type="InterPro" id="IPR001173">
    <property type="entry name" value="Glyco_trans_2-like"/>
</dbReference>
<dbReference type="Proteomes" id="UP000008366">
    <property type="component" value="Unassembled WGS sequence"/>
</dbReference>
<dbReference type="GO" id="GO:0005886">
    <property type="term" value="C:plasma membrane"/>
    <property type="evidence" value="ECO:0007669"/>
    <property type="project" value="UniProtKB-SubCell"/>
</dbReference>
<dbReference type="SUPFAM" id="SSF53448">
    <property type="entry name" value="Nucleotide-diphospho-sugar transferases"/>
    <property type="match status" value="1"/>
</dbReference>
<gene>
    <name evidence="11" type="ORF">KILIM_004_01170</name>
</gene>
<dbReference type="PANTHER" id="PTHR43646">
    <property type="entry name" value="GLYCOSYLTRANSFERASE"/>
    <property type="match status" value="1"/>
</dbReference>
<evidence type="ECO:0000256" key="9">
    <source>
        <dbReference type="ARBA" id="ARBA00040345"/>
    </source>
</evidence>
<evidence type="ECO:0000256" key="3">
    <source>
        <dbReference type="ARBA" id="ARBA00022676"/>
    </source>
</evidence>
<dbReference type="PANTHER" id="PTHR43646:SF2">
    <property type="entry name" value="GLYCOSYLTRANSFERASE 2-LIKE DOMAIN-CONTAINING PROTEIN"/>
    <property type="match status" value="1"/>
</dbReference>
<evidence type="ECO:0000256" key="6">
    <source>
        <dbReference type="ARBA" id="ARBA00037281"/>
    </source>
</evidence>
<dbReference type="InterPro" id="IPR029044">
    <property type="entry name" value="Nucleotide-diphossugar_trans"/>
</dbReference>
<dbReference type="STRING" id="1184609.KILIM_004_01170"/>
<evidence type="ECO:0000256" key="8">
    <source>
        <dbReference type="ARBA" id="ARBA00038120"/>
    </source>
</evidence>
<keyword evidence="5" id="KW-0472">Membrane</keyword>
<protein>
    <recommendedName>
        <fullName evidence="9">4,4'-diaponeurosporenoate glycosyltransferase</fullName>
    </recommendedName>
</protein>
<name>K6W598_9MICO</name>
<evidence type="ECO:0000256" key="2">
    <source>
        <dbReference type="ARBA" id="ARBA00022475"/>
    </source>
</evidence>
<keyword evidence="3" id="KW-0328">Glycosyltransferase</keyword>
<comment type="function">
    <text evidence="6">Catalyzes the glycosylation of 4,4'-diaponeurosporenoate, i.e. the esterification of glucose at the C1'' position with the carboxyl group of 4,4'-diaponeurosporenic acid, to form glycosyl-4,4'-diaponeurosporenoate. This is a step in the biosynthesis of staphyloxanthin, an orange pigment present in most staphylococci strains.</text>
</comment>
<evidence type="ECO:0000256" key="5">
    <source>
        <dbReference type="ARBA" id="ARBA00023136"/>
    </source>
</evidence>
<comment type="subcellular location">
    <subcellularLocation>
        <location evidence="1">Cell membrane</location>
    </subcellularLocation>
</comment>
<comment type="pathway">
    <text evidence="7">Carotenoid biosynthesis; staphyloxanthin biosynthesis; staphyloxanthin from farnesyl diphosphate: step 4/5.</text>
</comment>
<reference evidence="11 12" key="1">
    <citation type="submission" date="2012-08" db="EMBL/GenBank/DDBJ databases">
        <title>Whole genome shotgun sequence of Kineosphaera limosa NBRC 100340.</title>
        <authorList>
            <person name="Yoshida I."/>
            <person name="Isaki S."/>
            <person name="Hosoyama A."/>
            <person name="Tsuchikane K."/>
            <person name="Katsumata H."/>
            <person name="Ando Y."/>
            <person name="Ohji S."/>
            <person name="Hamada M."/>
            <person name="Tamura T."/>
            <person name="Yamazoe A."/>
            <person name="Yamazaki S."/>
            <person name="Fujita N."/>
        </authorList>
    </citation>
    <scope>NUCLEOTIDE SEQUENCE [LARGE SCALE GENOMIC DNA]</scope>
    <source>
        <strain evidence="11 12">NBRC 100340</strain>
    </source>
</reference>
<organism evidence="11 12">
    <name type="scientific">Kineosphaera limosa NBRC 100340</name>
    <dbReference type="NCBI Taxonomy" id="1184609"/>
    <lineage>
        <taxon>Bacteria</taxon>
        <taxon>Bacillati</taxon>
        <taxon>Actinomycetota</taxon>
        <taxon>Actinomycetes</taxon>
        <taxon>Micrococcales</taxon>
        <taxon>Dermatophilaceae</taxon>
        <taxon>Kineosphaera</taxon>
    </lineage>
</organism>
<keyword evidence="4 11" id="KW-0808">Transferase</keyword>
<evidence type="ECO:0000259" key="10">
    <source>
        <dbReference type="Pfam" id="PF00535"/>
    </source>
</evidence>
<keyword evidence="2" id="KW-1003">Cell membrane</keyword>
<dbReference type="RefSeq" id="WP_006590858.1">
    <property type="nucleotide sequence ID" value="NZ_BAHD01000004.1"/>
</dbReference>
<dbReference type="EMBL" id="BAHD01000004">
    <property type="protein sequence ID" value="GAB94325.1"/>
    <property type="molecule type" value="Genomic_DNA"/>
</dbReference>
<keyword evidence="12" id="KW-1185">Reference proteome</keyword>
<evidence type="ECO:0000256" key="1">
    <source>
        <dbReference type="ARBA" id="ARBA00004236"/>
    </source>
</evidence>
<evidence type="ECO:0000313" key="12">
    <source>
        <dbReference type="Proteomes" id="UP000008366"/>
    </source>
</evidence>
<dbReference type="OrthoDB" id="4529776at2"/>
<dbReference type="GO" id="GO:0016757">
    <property type="term" value="F:glycosyltransferase activity"/>
    <property type="evidence" value="ECO:0007669"/>
    <property type="project" value="UniProtKB-KW"/>
</dbReference>
<sequence>MSVLVVMPTLNEERFVGEAVRQLLRDTDDVPLRLVVADGGSRDRTRAVVSQLAAHDPRIELLDNPGRTQSRGVNLAVSRAAADVDIVVRTDCHAAYPAGFLRRVVQGLRELRDQGCVSVVVPMVADGGTPFQHAVAQTQNSLLGNGGSAHRRLGESRYVDHGHHAAFDRAAFERVGGYDPRMMHNEDAELDVRLAGDGGRIFLDTGAAITYFPRRTWRALARQQYNHGRGRAWNTVKHHSKPKLRQIAPAAVTALNSACLLVATRHRSALVPPLAYAGACLAVAARTSLERHDRDLLLMGPIAMLTHHAWGTGFIGGLLRHPDFTAAPDASSPQLAERHTLG</sequence>
<dbReference type="eggNOG" id="COG1215">
    <property type="taxonomic scope" value="Bacteria"/>
</dbReference>
<evidence type="ECO:0000256" key="4">
    <source>
        <dbReference type="ARBA" id="ARBA00022679"/>
    </source>
</evidence>
<dbReference type="CDD" id="cd02525">
    <property type="entry name" value="Succinoglycan_BP_ExoA"/>
    <property type="match status" value="1"/>
</dbReference>
<comment type="caution">
    <text evidence="11">The sequence shown here is derived from an EMBL/GenBank/DDBJ whole genome shotgun (WGS) entry which is preliminary data.</text>
</comment>
<feature type="domain" description="Glycosyltransferase 2-like" evidence="10">
    <location>
        <begin position="5"/>
        <end position="175"/>
    </location>
</feature>
<accession>K6W598</accession>
<comment type="similarity">
    <text evidence="8">Belongs to the glycosyltransferase 2 family. CrtQ subfamily.</text>
</comment>